<feature type="transmembrane region" description="Helical" evidence="6">
    <location>
        <begin position="181"/>
        <end position="201"/>
    </location>
</feature>
<feature type="transmembrane region" description="Helical" evidence="6">
    <location>
        <begin position="278"/>
        <end position="297"/>
    </location>
</feature>
<feature type="transmembrane region" description="Helical" evidence="6">
    <location>
        <begin position="247"/>
        <end position="266"/>
    </location>
</feature>
<dbReference type="PANTHER" id="PTHR31218">
    <property type="entry name" value="WAT1-RELATED PROTEIN"/>
    <property type="match status" value="1"/>
</dbReference>
<feature type="transmembrane region" description="Helical" evidence="6">
    <location>
        <begin position="303"/>
        <end position="323"/>
    </location>
</feature>
<feature type="domain" description="EamA" evidence="7">
    <location>
        <begin position="183"/>
        <end position="321"/>
    </location>
</feature>
<feature type="transmembrane region" description="Helical" evidence="6">
    <location>
        <begin position="69"/>
        <end position="90"/>
    </location>
</feature>
<evidence type="ECO:0000256" key="2">
    <source>
        <dbReference type="ARBA" id="ARBA00007635"/>
    </source>
</evidence>
<evidence type="ECO:0000313" key="9">
    <source>
        <dbReference type="Proteomes" id="UP000834106"/>
    </source>
</evidence>
<dbReference type="GO" id="GO:0016020">
    <property type="term" value="C:membrane"/>
    <property type="evidence" value="ECO:0007669"/>
    <property type="project" value="UniProtKB-SubCell"/>
</dbReference>
<dbReference type="InterPro" id="IPR030184">
    <property type="entry name" value="WAT1-related"/>
</dbReference>
<name>A0AAD1ZGK8_9LAMI</name>
<keyword evidence="5 6" id="KW-0472">Membrane</keyword>
<dbReference type="SUPFAM" id="SSF103481">
    <property type="entry name" value="Multidrug resistance efflux transporter EmrE"/>
    <property type="match status" value="2"/>
</dbReference>
<dbReference type="AlphaFoldDB" id="A0AAD1ZGK8"/>
<keyword evidence="9" id="KW-1185">Reference proteome</keyword>
<feature type="transmembrane region" description="Helical" evidence="6">
    <location>
        <begin position="213"/>
        <end position="235"/>
    </location>
</feature>
<protein>
    <recommendedName>
        <fullName evidence="6">WAT1-related protein</fullName>
    </recommendedName>
</protein>
<keyword evidence="4 6" id="KW-1133">Transmembrane helix</keyword>
<evidence type="ECO:0000256" key="4">
    <source>
        <dbReference type="ARBA" id="ARBA00022989"/>
    </source>
</evidence>
<dbReference type="Proteomes" id="UP000834106">
    <property type="component" value="Chromosome 10"/>
</dbReference>
<gene>
    <name evidence="8" type="ORF">FPE_LOCUS16878</name>
</gene>
<comment type="similarity">
    <text evidence="2 6">Belongs to the drug/metabolite transporter (DMT) superfamily. Plant drug/metabolite exporter (P-DME) (TC 2.A.7.4) family.</text>
</comment>
<dbReference type="GO" id="GO:0022857">
    <property type="term" value="F:transmembrane transporter activity"/>
    <property type="evidence" value="ECO:0007669"/>
    <property type="project" value="InterPro"/>
</dbReference>
<evidence type="ECO:0000256" key="1">
    <source>
        <dbReference type="ARBA" id="ARBA00004141"/>
    </source>
</evidence>
<comment type="subcellular location">
    <subcellularLocation>
        <location evidence="1 6">Membrane</location>
        <topology evidence="1 6">Multi-pass membrane protein</topology>
    </subcellularLocation>
</comment>
<feature type="transmembrane region" description="Helical" evidence="6">
    <location>
        <begin position="132"/>
        <end position="150"/>
    </location>
</feature>
<feature type="transmembrane region" description="Helical" evidence="6">
    <location>
        <begin position="102"/>
        <end position="120"/>
    </location>
</feature>
<dbReference type="InterPro" id="IPR037185">
    <property type="entry name" value="EmrE-like"/>
</dbReference>
<evidence type="ECO:0000256" key="6">
    <source>
        <dbReference type="RuleBase" id="RU363077"/>
    </source>
</evidence>
<reference evidence="8" key="1">
    <citation type="submission" date="2023-05" db="EMBL/GenBank/DDBJ databases">
        <authorList>
            <person name="Huff M."/>
        </authorList>
    </citation>
    <scope>NUCLEOTIDE SEQUENCE</scope>
</reference>
<evidence type="ECO:0000259" key="7">
    <source>
        <dbReference type="Pfam" id="PF00892"/>
    </source>
</evidence>
<proteinExistence type="inferred from homology"/>
<evidence type="ECO:0000256" key="3">
    <source>
        <dbReference type="ARBA" id="ARBA00022692"/>
    </source>
</evidence>
<accession>A0AAD1ZGK8</accession>
<keyword evidence="3 6" id="KW-0812">Transmembrane</keyword>
<feature type="transmembrane region" description="Helical" evidence="6">
    <location>
        <begin position="36"/>
        <end position="57"/>
    </location>
</feature>
<dbReference type="EMBL" id="OU503045">
    <property type="protein sequence ID" value="CAI9769412.1"/>
    <property type="molecule type" value="Genomic_DNA"/>
</dbReference>
<evidence type="ECO:0000313" key="8">
    <source>
        <dbReference type="EMBL" id="CAI9769412.1"/>
    </source>
</evidence>
<sequence>MKSFKRSIYRYHHVQIAYGGSNIIMKLALQKGLNPIVFVVYRHLIAILVLSPFAYIFERKSRPSLSFRMAMKIFLLSSMGTTVHLNLYYIGLEYTSPTVASALSNVIPSLTTLIAIVLGMEIVKLGSNRGKAKLFGILACIGGSLIFTFWKGERLFTSFKQKPLIQLYDTEGESRNHKENWVKGALLILISDVALSAWLILQATVYKIYPALFSLNVLICIFASLQSSILAMFWARNPHLWKLDWNVQLLAIVYCGVVISALVYWLQTWCISKKGPVFAAMFCPLLLVIVGIFSAIVFAERLYLGSLIGALLIVFGLYCVLWGKKTDTEMPSTSRRGYDDDKVLDIPVDNSTMMAPIKK</sequence>
<dbReference type="InterPro" id="IPR000620">
    <property type="entry name" value="EamA_dom"/>
</dbReference>
<feature type="domain" description="EamA" evidence="7">
    <location>
        <begin position="16"/>
        <end position="147"/>
    </location>
</feature>
<evidence type="ECO:0000256" key="5">
    <source>
        <dbReference type="ARBA" id="ARBA00023136"/>
    </source>
</evidence>
<dbReference type="Pfam" id="PF00892">
    <property type="entry name" value="EamA"/>
    <property type="match status" value="2"/>
</dbReference>
<organism evidence="8 9">
    <name type="scientific">Fraxinus pennsylvanica</name>
    <dbReference type="NCBI Taxonomy" id="56036"/>
    <lineage>
        <taxon>Eukaryota</taxon>
        <taxon>Viridiplantae</taxon>
        <taxon>Streptophyta</taxon>
        <taxon>Embryophyta</taxon>
        <taxon>Tracheophyta</taxon>
        <taxon>Spermatophyta</taxon>
        <taxon>Magnoliopsida</taxon>
        <taxon>eudicotyledons</taxon>
        <taxon>Gunneridae</taxon>
        <taxon>Pentapetalae</taxon>
        <taxon>asterids</taxon>
        <taxon>lamiids</taxon>
        <taxon>Lamiales</taxon>
        <taxon>Oleaceae</taxon>
        <taxon>Oleeae</taxon>
        <taxon>Fraxinus</taxon>
    </lineage>
</organism>